<comment type="caution">
    <text evidence="11">The sequence shown here is derived from an EMBL/GenBank/DDBJ whole genome shotgun (WGS) entry which is preliminary data.</text>
</comment>
<dbReference type="Gene3D" id="3.40.50.300">
    <property type="entry name" value="P-loop containing nucleotide triphosphate hydrolases"/>
    <property type="match status" value="1"/>
</dbReference>
<dbReference type="PANTHER" id="PTHR34388:SF1">
    <property type="entry name" value="DNA POLYMERASE III SUBUNIT DELTA"/>
    <property type="match status" value="1"/>
</dbReference>
<comment type="similarity">
    <text evidence="7">Belongs to the DNA polymerase HolA subunit family.</text>
</comment>
<evidence type="ECO:0000256" key="6">
    <source>
        <dbReference type="ARBA" id="ARBA00022932"/>
    </source>
</evidence>
<reference evidence="11 12" key="1">
    <citation type="journal article" date="2015" name="Genome Announc.">
        <title>Expanding the biotechnology potential of lactobacilli through comparative genomics of 213 strains and associated genera.</title>
        <authorList>
            <person name="Sun Z."/>
            <person name="Harris H.M."/>
            <person name="McCann A."/>
            <person name="Guo C."/>
            <person name="Argimon S."/>
            <person name="Zhang W."/>
            <person name="Yang X."/>
            <person name="Jeffery I.B."/>
            <person name="Cooney J.C."/>
            <person name="Kagawa T.F."/>
            <person name="Liu W."/>
            <person name="Song Y."/>
            <person name="Salvetti E."/>
            <person name="Wrobel A."/>
            <person name="Rasinkangas P."/>
            <person name="Parkhill J."/>
            <person name="Rea M.C."/>
            <person name="O'Sullivan O."/>
            <person name="Ritari J."/>
            <person name="Douillard F.P."/>
            <person name="Paul Ross R."/>
            <person name="Yang R."/>
            <person name="Briner A.E."/>
            <person name="Felis G.E."/>
            <person name="de Vos W.M."/>
            <person name="Barrangou R."/>
            <person name="Klaenhammer T.R."/>
            <person name="Caufield P.W."/>
            <person name="Cui Y."/>
            <person name="Zhang H."/>
            <person name="O'Toole P.W."/>
        </authorList>
    </citation>
    <scope>NUCLEOTIDE SEQUENCE [LARGE SCALE GENOMIC DNA]</scope>
    <source>
        <strain evidence="11 12">DSM 14857</strain>
    </source>
</reference>
<feature type="domain" description="DNA polymerase III delta N-terminal" evidence="9">
    <location>
        <begin position="19"/>
        <end position="143"/>
    </location>
</feature>
<dbReference type="EC" id="2.7.7.7" evidence="1"/>
<evidence type="ECO:0000256" key="4">
    <source>
        <dbReference type="ARBA" id="ARBA00022695"/>
    </source>
</evidence>
<keyword evidence="3" id="KW-0808">Transferase</keyword>
<dbReference type="Gene3D" id="1.10.8.60">
    <property type="match status" value="1"/>
</dbReference>
<dbReference type="InterPro" id="IPR005790">
    <property type="entry name" value="DNA_polIII_delta"/>
</dbReference>
<evidence type="ECO:0000259" key="10">
    <source>
        <dbReference type="Pfam" id="PF21694"/>
    </source>
</evidence>
<proteinExistence type="inferred from homology"/>
<evidence type="ECO:0000259" key="9">
    <source>
        <dbReference type="Pfam" id="PF06144"/>
    </source>
</evidence>
<keyword evidence="6" id="KW-0239">DNA-directed DNA polymerase</keyword>
<dbReference type="Proteomes" id="UP000051647">
    <property type="component" value="Unassembled WGS sequence"/>
</dbReference>
<dbReference type="SUPFAM" id="SSF52540">
    <property type="entry name" value="P-loop containing nucleoside triphosphate hydrolases"/>
    <property type="match status" value="1"/>
</dbReference>
<dbReference type="EMBL" id="AZFA01000003">
    <property type="protein sequence ID" value="KRL67866.1"/>
    <property type="molecule type" value="Genomic_DNA"/>
</dbReference>
<keyword evidence="4" id="KW-0548">Nucleotidyltransferase</keyword>
<dbReference type="GO" id="GO:0006261">
    <property type="term" value="P:DNA-templated DNA replication"/>
    <property type="evidence" value="ECO:0007669"/>
    <property type="project" value="TreeGrafter"/>
</dbReference>
<dbReference type="PATRIC" id="fig|1423815.3.peg.1437"/>
<organism evidence="11 12">
    <name type="scientific">Companilactobacillus versmoldensis DSM 14857 = KCTC 3814</name>
    <dbReference type="NCBI Taxonomy" id="1423815"/>
    <lineage>
        <taxon>Bacteria</taxon>
        <taxon>Bacillati</taxon>
        <taxon>Bacillota</taxon>
        <taxon>Bacilli</taxon>
        <taxon>Lactobacillales</taxon>
        <taxon>Lactobacillaceae</taxon>
        <taxon>Companilactobacillus</taxon>
    </lineage>
</organism>
<dbReference type="RefSeq" id="WP_010623813.1">
    <property type="nucleotide sequence ID" value="NZ_AZFA01000003.1"/>
</dbReference>
<dbReference type="Pfam" id="PF06144">
    <property type="entry name" value="DNA_pol3_delta"/>
    <property type="match status" value="1"/>
</dbReference>
<protein>
    <recommendedName>
        <fullName evidence="2">DNA polymerase III subunit delta</fullName>
        <ecNumber evidence="1">2.7.7.7</ecNumber>
    </recommendedName>
</protein>
<evidence type="ECO:0000313" key="12">
    <source>
        <dbReference type="Proteomes" id="UP000051647"/>
    </source>
</evidence>
<dbReference type="InterPro" id="IPR048466">
    <property type="entry name" value="DNA_pol3_delta-like_C"/>
</dbReference>
<dbReference type="PANTHER" id="PTHR34388">
    <property type="entry name" value="DNA POLYMERASE III SUBUNIT DELTA"/>
    <property type="match status" value="1"/>
</dbReference>
<dbReference type="GO" id="GO:0003887">
    <property type="term" value="F:DNA-directed DNA polymerase activity"/>
    <property type="evidence" value="ECO:0007669"/>
    <property type="project" value="UniProtKB-KW"/>
</dbReference>
<keyword evidence="5" id="KW-0235">DNA replication</keyword>
<dbReference type="InterPro" id="IPR027417">
    <property type="entry name" value="P-loop_NTPase"/>
</dbReference>
<gene>
    <name evidence="11" type="ORF">FC27_GL001403</name>
</gene>
<feature type="domain" description="DNA polymerase III delta subunit-like C-terminal" evidence="10">
    <location>
        <begin position="217"/>
        <end position="336"/>
    </location>
</feature>
<dbReference type="InterPro" id="IPR010372">
    <property type="entry name" value="DNA_pol3_delta_N"/>
</dbReference>
<evidence type="ECO:0000256" key="8">
    <source>
        <dbReference type="ARBA" id="ARBA00049244"/>
    </source>
</evidence>
<evidence type="ECO:0000256" key="5">
    <source>
        <dbReference type="ARBA" id="ARBA00022705"/>
    </source>
</evidence>
<dbReference type="OrthoDB" id="9775929at2"/>
<dbReference type="InterPro" id="IPR008921">
    <property type="entry name" value="DNA_pol3_clamp-load_cplx_C"/>
</dbReference>
<name>A0A0R1SMD4_9LACO</name>
<evidence type="ECO:0000256" key="2">
    <source>
        <dbReference type="ARBA" id="ARBA00017703"/>
    </source>
</evidence>
<dbReference type="SUPFAM" id="SSF48019">
    <property type="entry name" value="post-AAA+ oligomerization domain-like"/>
    <property type="match status" value="1"/>
</dbReference>
<evidence type="ECO:0000256" key="1">
    <source>
        <dbReference type="ARBA" id="ARBA00012417"/>
    </source>
</evidence>
<dbReference type="NCBIfam" id="TIGR01128">
    <property type="entry name" value="holA"/>
    <property type="match status" value="1"/>
</dbReference>
<dbReference type="GO" id="GO:0009360">
    <property type="term" value="C:DNA polymerase III complex"/>
    <property type="evidence" value="ECO:0007669"/>
    <property type="project" value="InterPro"/>
</dbReference>
<dbReference type="Pfam" id="PF21694">
    <property type="entry name" value="DNA_pol3_delta_C"/>
    <property type="match status" value="1"/>
</dbReference>
<evidence type="ECO:0000256" key="7">
    <source>
        <dbReference type="ARBA" id="ARBA00034754"/>
    </source>
</evidence>
<dbReference type="GO" id="GO:0003677">
    <property type="term" value="F:DNA binding"/>
    <property type="evidence" value="ECO:0007669"/>
    <property type="project" value="InterPro"/>
</dbReference>
<accession>A0A0R1SMD4</accession>
<keyword evidence="12" id="KW-1185">Reference proteome</keyword>
<dbReference type="STRING" id="1423815.FC27_GL001403"/>
<dbReference type="Gene3D" id="1.20.272.10">
    <property type="match status" value="1"/>
</dbReference>
<comment type="catalytic activity">
    <reaction evidence="8">
        <text>DNA(n) + a 2'-deoxyribonucleoside 5'-triphosphate = DNA(n+1) + diphosphate</text>
        <dbReference type="Rhea" id="RHEA:22508"/>
        <dbReference type="Rhea" id="RHEA-COMP:17339"/>
        <dbReference type="Rhea" id="RHEA-COMP:17340"/>
        <dbReference type="ChEBI" id="CHEBI:33019"/>
        <dbReference type="ChEBI" id="CHEBI:61560"/>
        <dbReference type="ChEBI" id="CHEBI:173112"/>
        <dbReference type="EC" id="2.7.7.7"/>
    </reaction>
</comment>
<sequence length="337" mass="38514">MKLTELKQQLKKGQIEPVYYLTGQESAFISQIQTAFKHLLTPEEAEMNFSSFDLEDVPLADLVGEAISAPFFGERRLVFADNPYFMTAEKKRHTVDQDPDVLIKYIQHPAPSTVLVIFANYEKLDARKKINKQLKKNAVNVEAGKLDNHLLAKTLQSQLATENFKIEPQALDLLISKTKGSYSDALNQLNKLKLYALRTKTIDQAAVDQLVPQSLDDNVFDLMNQILQKNITQAEELYRQFLLQKIDPILLTAIFTSQLRSLIQTKILSQKGLSESTIAKQLRIHPYRVKMSLQQSRKLKISQLVNMFHQIVELDYQVKSGQGDKELLFDLFIAKFA</sequence>
<evidence type="ECO:0000256" key="3">
    <source>
        <dbReference type="ARBA" id="ARBA00022679"/>
    </source>
</evidence>
<dbReference type="AlphaFoldDB" id="A0A0R1SMD4"/>
<evidence type="ECO:0000313" key="11">
    <source>
        <dbReference type="EMBL" id="KRL67866.1"/>
    </source>
</evidence>
<dbReference type="eggNOG" id="COG1466">
    <property type="taxonomic scope" value="Bacteria"/>
</dbReference>